<dbReference type="EnsemblPlants" id="Bo9g095740.1">
    <property type="protein sequence ID" value="Bo9g095740.1"/>
    <property type="gene ID" value="Bo9g095740"/>
</dbReference>
<reference evidence="1" key="2">
    <citation type="submission" date="2015-03" db="UniProtKB">
        <authorList>
            <consortium name="EnsemblPlants"/>
        </authorList>
    </citation>
    <scope>IDENTIFICATION</scope>
</reference>
<protein>
    <submittedName>
        <fullName evidence="1">Uncharacterized protein</fullName>
    </submittedName>
</protein>
<dbReference type="Proteomes" id="UP000032141">
    <property type="component" value="Chromosome C9"/>
</dbReference>
<organism evidence="1 2">
    <name type="scientific">Brassica oleracea var. oleracea</name>
    <dbReference type="NCBI Taxonomy" id="109376"/>
    <lineage>
        <taxon>Eukaryota</taxon>
        <taxon>Viridiplantae</taxon>
        <taxon>Streptophyta</taxon>
        <taxon>Embryophyta</taxon>
        <taxon>Tracheophyta</taxon>
        <taxon>Spermatophyta</taxon>
        <taxon>Magnoliopsida</taxon>
        <taxon>eudicotyledons</taxon>
        <taxon>Gunneridae</taxon>
        <taxon>Pentapetalae</taxon>
        <taxon>rosids</taxon>
        <taxon>malvids</taxon>
        <taxon>Brassicales</taxon>
        <taxon>Brassicaceae</taxon>
        <taxon>Brassiceae</taxon>
        <taxon>Brassica</taxon>
    </lineage>
</organism>
<reference evidence="1 2" key="1">
    <citation type="journal article" date="2014" name="Genome Biol.">
        <title>Transcriptome and methylome profiling reveals relics of genome dominance in the mesopolyploid Brassica oleracea.</title>
        <authorList>
            <person name="Parkin I.A."/>
            <person name="Koh C."/>
            <person name="Tang H."/>
            <person name="Robinson S.J."/>
            <person name="Kagale S."/>
            <person name="Clarke W.E."/>
            <person name="Town C.D."/>
            <person name="Nixon J."/>
            <person name="Krishnakumar V."/>
            <person name="Bidwell S.L."/>
            <person name="Denoeud F."/>
            <person name="Belcram H."/>
            <person name="Links M.G."/>
            <person name="Just J."/>
            <person name="Clarke C."/>
            <person name="Bender T."/>
            <person name="Huebert T."/>
            <person name="Mason A.S."/>
            <person name="Pires J.C."/>
            <person name="Barker G."/>
            <person name="Moore J."/>
            <person name="Walley P.G."/>
            <person name="Manoli S."/>
            <person name="Batley J."/>
            <person name="Edwards D."/>
            <person name="Nelson M.N."/>
            <person name="Wang X."/>
            <person name="Paterson A.H."/>
            <person name="King G."/>
            <person name="Bancroft I."/>
            <person name="Chalhoub B."/>
            <person name="Sharpe A.G."/>
        </authorList>
    </citation>
    <scope>NUCLEOTIDE SEQUENCE</scope>
    <source>
        <strain evidence="1 2">cv. TO1000</strain>
    </source>
</reference>
<dbReference type="OMA" id="SWIWHAM"/>
<dbReference type="AlphaFoldDB" id="A0A0D3E9M5"/>
<proteinExistence type="predicted"/>
<dbReference type="HOGENOM" id="CLU_1055029_0_0_1"/>
<dbReference type="Gramene" id="Bo9g095740.1">
    <property type="protein sequence ID" value="Bo9g095740.1"/>
    <property type="gene ID" value="Bo9g095740"/>
</dbReference>
<keyword evidence="2" id="KW-1185">Reference proteome</keyword>
<name>A0A0D3E9M5_BRAOL</name>
<evidence type="ECO:0000313" key="1">
    <source>
        <dbReference type="EnsemblPlants" id="Bo9g095740.1"/>
    </source>
</evidence>
<evidence type="ECO:0000313" key="2">
    <source>
        <dbReference type="Proteomes" id="UP000032141"/>
    </source>
</evidence>
<sequence length="264" mass="30236">MKNRPNIDLARGFVTPLQWVAPASQRVRHLAPGRRSGFLCTSWIWHAMYPPRSILVAPVLESCRRDVGPRAGTMDLRTNPFEEGEYDVPQSEESDQHEVQDVLNILSEVHIFKRTGQTDRTVYWTVPHASEMELWLEPWPDDRFYRTGLCLPCPVFHFKKNKCTNPDSVHRFFFLVCTPRTARTSGLELQQYARPDDRIFRTGACLSCTVLHFKMNGQARFEFERVDFELVRASSFLASLDCTGRILTLSAGLAEDSLNLDSGI</sequence>
<accession>A0A0D3E9M5</accession>